<comment type="cofactor">
    <cofactor evidence="9">
        <name>[4Fe-4S] cluster</name>
        <dbReference type="ChEBI" id="CHEBI:49883"/>
    </cofactor>
    <text evidence="9">Binds 2 [4Fe-4S] clusters per subunit. One cluster is coordinated with 3 cysteines and an exchangeable S-adenosyl-L-methionine.</text>
</comment>
<dbReference type="PANTHER" id="PTHR10949:SF0">
    <property type="entry name" value="LIPOYL SYNTHASE, MITOCHONDRIAL"/>
    <property type="match status" value="1"/>
</dbReference>
<reference evidence="11 12" key="1">
    <citation type="submission" date="2022-07" db="EMBL/GenBank/DDBJ databases">
        <title>Genome-wide signatures of adaptation to extreme environments.</title>
        <authorList>
            <person name="Cho C.H."/>
            <person name="Yoon H.S."/>
        </authorList>
    </citation>
    <scope>NUCLEOTIDE SEQUENCE [LARGE SCALE GENOMIC DNA]</scope>
    <source>
        <strain evidence="11 12">108.79 E11</strain>
    </source>
</reference>
<evidence type="ECO:0000256" key="6">
    <source>
        <dbReference type="ARBA" id="ARBA00023004"/>
    </source>
</evidence>
<keyword evidence="3 9" id="KW-0808">Transferase</keyword>
<keyword evidence="4 9" id="KW-0949">S-adenosyl-L-methionine</keyword>
<dbReference type="NCBIfam" id="TIGR00510">
    <property type="entry name" value="lipA"/>
    <property type="match status" value="1"/>
</dbReference>
<feature type="binding site" evidence="9">
    <location>
        <position position="141"/>
    </location>
    <ligand>
        <name>[4Fe-4S] cluster</name>
        <dbReference type="ChEBI" id="CHEBI:49883"/>
        <label>2</label>
        <note>4Fe-4S-S-AdoMet</note>
    </ligand>
</feature>
<feature type="domain" description="Radical SAM core" evidence="10">
    <location>
        <begin position="127"/>
        <end position="345"/>
    </location>
</feature>
<keyword evidence="6 9" id="KW-0408">Iron</keyword>
<feature type="binding site" evidence="9">
    <location>
        <position position="145"/>
    </location>
    <ligand>
        <name>[4Fe-4S] cluster</name>
        <dbReference type="ChEBI" id="CHEBI:49883"/>
        <label>2</label>
        <note>4Fe-4S-S-AdoMet</note>
    </ligand>
</feature>
<keyword evidence="5 9" id="KW-0479">Metal-binding</keyword>
<evidence type="ECO:0000256" key="1">
    <source>
        <dbReference type="ARBA" id="ARBA00004173"/>
    </source>
</evidence>
<comment type="catalytic activity">
    <reaction evidence="8 9">
        <text>[[Fe-S] cluster scaffold protein carrying a second [4Fe-4S](2+) cluster] + N(6)-octanoyl-L-lysyl-[protein] + 2 oxidized [2Fe-2S]-[ferredoxin] + 2 S-adenosyl-L-methionine + 4 H(+) = [[Fe-S] cluster scaffold protein] + N(6)-[(R)-dihydrolipoyl]-L-lysyl-[protein] + 4 Fe(3+) + 2 hydrogen sulfide + 2 5'-deoxyadenosine + 2 L-methionine + 2 reduced [2Fe-2S]-[ferredoxin]</text>
        <dbReference type="Rhea" id="RHEA:16585"/>
        <dbReference type="Rhea" id="RHEA-COMP:9928"/>
        <dbReference type="Rhea" id="RHEA-COMP:10000"/>
        <dbReference type="Rhea" id="RHEA-COMP:10001"/>
        <dbReference type="Rhea" id="RHEA-COMP:10475"/>
        <dbReference type="Rhea" id="RHEA-COMP:14568"/>
        <dbReference type="Rhea" id="RHEA-COMP:14569"/>
        <dbReference type="ChEBI" id="CHEBI:15378"/>
        <dbReference type="ChEBI" id="CHEBI:17319"/>
        <dbReference type="ChEBI" id="CHEBI:29034"/>
        <dbReference type="ChEBI" id="CHEBI:29919"/>
        <dbReference type="ChEBI" id="CHEBI:33722"/>
        <dbReference type="ChEBI" id="CHEBI:33737"/>
        <dbReference type="ChEBI" id="CHEBI:33738"/>
        <dbReference type="ChEBI" id="CHEBI:57844"/>
        <dbReference type="ChEBI" id="CHEBI:59789"/>
        <dbReference type="ChEBI" id="CHEBI:78809"/>
        <dbReference type="ChEBI" id="CHEBI:83100"/>
        <dbReference type="EC" id="2.8.1.8"/>
    </reaction>
</comment>
<dbReference type="GO" id="GO:0051539">
    <property type="term" value="F:4 iron, 4 sulfur cluster binding"/>
    <property type="evidence" value="ECO:0007669"/>
    <property type="project" value="UniProtKB-UniRule"/>
</dbReference>
<feature type="binding site" evidence="9">
    <location>
        <position position="126"/>
    </location>
    <ligand>
        <name>[4Fe-4S] cluster</name>
        <dbReference type="ChEBI" id="CHEBI:49883"/>
        <label>1</label>
    </ligand>
</feature>
<evidence type="ECO:0000256" key="9">
    <source>
        <dbReference type="HAMAP-Rule" id="MF_03123"/>
    </source>
</evidence>
<dbReference type="PROSITE" id="PS51918">
    <property type="entry name" value="RADICAL_SAM"/>
    <property type="match status" value="1"/>
</dbReference>
<comment type="pathway">
    <text evidence="9">Protein modification; protein lipoylation via endogenous pathway; protein N(6)-(lipoyl)lysine from octanoyl-[acyl-carrier-protein]: step 2/2.</text>
</comment>
<dbReference type="Pfam" id="PF16881">
    <property type="entry name" value="LIAS_N"/>
    <property type="match status" value="1"/>
</dbReference>
<comment type="function">
    <text evidence="9">Catalyzes the radical-mediated insertion of two sulfur atoms into the C-6 and C-8 positions of the octanoyl moiety bound to the lipoyl domains of lipoate-dependent enzymes, thereby converting the octanoylated domains into lipoylated derivatives.</text>
</comment>
<dbReference type="InterPro" id="IPR013785">
    <property type="entry name" value="Aldolase_TIM"/>
</dbReference>
<comment type="similarity">
    <text evidence="9">Belongs to the radical SAM superfamily. Lipoyl synthase family.</text>
</comment>
<evidence type="ECO:0000256" key="3">
    <source>
        <dbReference type="ARBA" id="ARBA00022679"/>
    </source>
</evidence>
<dbReference type="SFLD" id="SFLDG01058">
    <property type="entry name" value="lipoyl_synthase_like"/>
    <property type="match status" value="1"/>
</dbReference>
<evidence type="ECO:0000256" key="5">
    <source>
        <dbReference type="ARBA" id="ARBA00022723"/>
    </source>
</evidence>
<protein>
    <recommendedName>
        <fullName evidence="9">Lipoyl synthase, mitochondrial</fullName>
        <ecNumber evidence="9">2.8.1.8</ecNumber>
    </recommendedName>
    <alternativeName>
        <fullName evidence="9">Lipoate synthase</fullName>
        <shortName evidence="9">LS</shortName>
        <shortName evidence="9">Lip-syn</shortName>
    </alternativeName>
    <alternativeName>
        <fullName evidence="9">Lipoic acid synthase</fullName>
    </alternativeName>
</protein>
<dbReference type="GO" id="GO:0046872">
    <property type="term" value="F:metal ion binding"/>
    <property type="evidence" value="ECO:0007669"/>
    <property type="project" value="UniProtKB-KW"/>
</dbReference>
<dbReference type="GO" id="GO:0016992">
    <property type="term" value="F:lipoate synthase activity"/>
    <property type="evidence" value="ECO:0007669"/>
    <property type="project" value="UniProtKB-UniRule"/>
</dbReference>
<comment type="caution">
    <text evidence="11">The sequence shown here is derived from an EMBL/GenBank/DDBJ whole genome shotgun (WGS) entry which is preliminary data.</text>
</comment>
<gene>
    <name evidence="11" type="ORF">GAYE_SCF54G6225</name>
</gene>
<dbReference type="Proteomes" id="UP001300502">
    <property type="component" value="Unassembled WGS sequence"/>
</dbReference>
<feature type="binding site" evidence="9">
    <location>
        <position position="356"/>
    </location>
    <ligand>
        <name>[4Fe-4S] cluster</name>
        <dbReference type="ChEBI" id="CHEBI:49883"/>
        <label>1</label>
    </ligand>
</feature>
<evidence type="ECO:0000256" key="8">
    <source>
        <dbReference type="ARBA" id="ARBA00047326"/>
    </source>
</evidence>
<dbReference type="InterPro" id="IPR006638">
    <property type="entry name" value="Elp3/MiaA/NifB-like_rSAM"/>
</dbReference>
<dbReference type="NCBIfam" id="NF009544">
    <property type="entry name" value="PRK12928.1"/>
    <property type="match status" value="1"/>
</dbReference>
<dbReference type="HAMAP" id="MF_00206">
    <property type="entry name" value="Lipoyl_synth"/>
    <property type="match status" value="1"/>
</dbReference>
<feature type="binding site" evidence="9">
    <location>
        <position position="115"/>
    </location>
    <ligand>
        <name>[4Fe-4S] cluster</name>
        <dbReference type="ChEBI" id="CHEBI:49883"/>
        <label>1</label>
    </ligand>
</feature>
<evidence type="ECO:0000256" key="7">
    <source>
        <dbReference type="ARBA" id="ARBA00023014"/>
    </source>
</evidence>
<dbReference type="SUPFAM" id="SSF102114">
    <property type="entry name" value="Radical SAM enzymes"/>
    <property type="match status" value="1"/>
</dbReference>
<dbReference type="InterPro" id="IPR031691">
    <property type="entry name" value="LIAS_N"/>
</dbReference>
<dbReference type="NCBIfam" id="NF004019">
    <property type="entry name" value="PRK05481.1"/>
    <property type="match status" value="1"/>
</dbReference>
<feature type="binding site" evidence="9">
    <location>
        <position position="120"/>
    </location>
    <ligand>
        <name>[4Fe-4S] cluster</name>
        <dbReference type="ChEBI" id="CHEBI:49883"/>
        <label>1</label>
    </ligand>
</feature>
<dbReference type="GO" id="GO:0009249">
    <property type="term" value="P:protein lipoylation"/>
    <property type="evidence" value="ECO:0007669"/>
    <property type="project" value="UniProtKB-UniRule"/>
</dbReference>
<dbReference type="InterPro" id="IPR058240">
    <property type="entry name" value="rSAM_sf"/>
</dbReference>
<dbReference type="SFLD" id="SFLDS00029">
    <property type="entry name" value="Radical_SAM"/>
    <property type="match status" value="1"/>
</dbReference>
<dbReference type="Pfam" id="PF04055">
    <property type="entry name" value="Radical_SAM"/>
    <property type="match status" value="1"/>
</dbReference>
<dbReference type="SFLD" id="SFLDF00271">
    <property type="entry name" value="lipoyl_synthase"/>
    <property type="match status" value="1"/>
</dbReference>
<proteinExistence type="inferred from homology"/>
<keyword evidence="7 9" id="KW-0411">Iron-sulfur</keyword>
<dbReference type="Gene3D" id="3.20.20.70">
    <property type="entry name" value="Aldolase class I"/>
    <property type="match status" value="1"/>
</dbReference>
<dbReference type="AlphaFoldDB" id="A0AAV9ILC4"/>
<name>A0AAV9ILC4_9RHOD</name>
<evidence type="ECO:0000259" key="10">
    <source>
        <dbReference type="PROSITE" id="PS51918"/>
    </source>
</evidence>
<evidence type="ECO:0000256" key="2">
    <source>
        <dbReference type="ARBA" id="ARBA00022485"/>
    </source>
</evidence>
<dbReference type="PANTHER" id="PTHR10949">
    <property type="entry name" value="LIPOYL SYNTHASE"/>
    <property type="match status" value="1"/>
</dbReference>
<organism evidence="11 12">
    <name type="scientific">Galdieria yellowstonensis</name>
    <dbReference type="NCBI Taxonomy" id="3028027"/>
    <lineage>
        <taxon>Eukaryota</taxon>
        <taxon>Rhodophyta</taxon>
        <taxon>Bangiophyceae</taxon>
        <taxon>Galdieriales</taxon>
        <taxon>Galdieriaceae</taxon>
        <taxon>Galdieria</taxon>
    </lineage>
</organism>
<keyword evidence="9" id="KW-0496">Mitochondrion</keyword>
<evidence type="ECO:0000313" key="12">
    <source>
        <dbReference type="Proteomes" id="UP001300502"/>
    </source>
</evidence>
<evidence type="ECO:0000313" key="11">
    <source>
        <dbReference type="EMBL" id="KAK4528288.1"/>
    </source>
</evidence>
<dbReference type="GO" id="GO:0005739">
    <property type="term" value="C:mitochondrion"/>
    <property type="evidence" value="ECO:0007669"/>
    <property type="project" value="UniProtKB-SubCell"/>
</dbReference>
<dbReference type="InterPro" id="IPR007197">
    <property type="entry name" value="rSAM"/>
</dbReference>
<sequence>MGRLLSMWSFPCLRVLPRRRFSTYGKRLEELRKKLSSEPSEVVDFLGSSEVAEHVSVAPPTENTRFWSDVERIDAYKNPQKPDWLKVKPAGDHALEQEYIRLKDTLRGLNLHTVCEEARCPNIGECWGGGTATIMLMGDTCTRGCRFCSIKTSKTPPPLDIEEPEKVSTAVAKWGLTYIVLTSVDRDDLLDGGASHLASTVKLLKQKQPDLLVELLSPDFGGNLSSVNLVVNSGLDVFAHNVETVRRLQHVVRDRRANYQQSLSVLESAKSMNSGVFTKTSIMLGAGETHQEIYRTLLDLRNVGVDIVTFGQYLRPSKKQMKVEEWVPPEEFERWKCIGESLGFMYVASGPLVRSSYRAGEFFLESKIRSRRLRGGGHPMAAA</sequence>
<dbReference type="CDD" id="cd01335">
    <property type="entry name" value="Radical_SAM"/>
    <property type="match status" value="1"/>
</dbReference>
<accession>A0AAV9ILC4</accession>
<evidence type="ECO:0000256" key="4">
    <source>
        <dbReference type="ARBA" id="ARBA00022691"/>
    </source>
</evidence>
<comment type="subcellular location">
    <subcellularLocation>
        <location evidence="1 9">Mitochondrion</location>
    </subcellularLocation>
</comment>
<keyword evidence="12" id="KW-1185">Reference proteome</keyword>
<dbReference type="EMBL" id="JANCYU010000062">
    <property type="protein sequence ID" value="KAK4528288.1"/>
    <property type="molecule type" value="Genomic_DNA"/>
</dbReference>
<dbReference type="InterPro" id="IPR003698">
    <property type="entry name" value="Lipoyl_synth"/>
</dbReference>
<feature type="binding site" evidence="9">
    <location>
        <position position="148"/>
    </location>
    <ligand>
        <name>[4Fe-4S] cluster</name>
        <dbReference type="ChEBI" id="CHEBI:49883"/>
        <label>2</label>
        <note>4Fe-4S-S-AdoMet</note>
    </ligand>
</feature>
<keyword evidence="2 9" id="KW-0004">4Fe-4S</keyword>
<dbReference type="SMART" id="SM00729">
    <property type="entry name" value="Elp3"/>
    <property type="match status" value="1"/>
</dbReference>
<dbReference type="EC" id="2.8.1.8" evidence="9"/>